<reference evidence="2" key="1">
    <citation type="submission" date="2018-01" db="EMBL/GenBank/DDBJ databases">
        <title>An insight into the sialome of Amazonian anophelines.</title>
        <authorList>
            <person name="Ribeiro J.M."/>
            <person name="Scarpassa V."/>
            <person name="Calvo E."/>
        </authorList>
    </citation>
    <scope>NUCLEOTIDE SEQUENCE</scope>
    <source>
        <tissue evidence="2">Salivary glands</tissue>
    </source>
</reference>
<proteinExistence type="predicted"/>
<evidence type="ECO:0000256" key="1">
    <source>
        <dbReference type="SAM" id="MobiDB-lite"/>
    </source>
</evidence>
<dbReference type="AlphaFoldDB" id="A0A2M3ZVJ8"/>
<dbReference type="EMBL" id="GGFM01011788">
    <property type="protein sequence ID" value="MBW32539.1"/>
    <property type="molecule type" value="Transcribed_RNA"/>
</dbReference>
<organism evidence="2">
    <name type="scientific">Anopheles braziliensis</name>
    <dbReference type="NCBI Taxonomy" id="58242"/>
    <lineage>
        <taxon>Eukaryota</taxon>
        <taxon>Metazoa</taxon>
        <taxon>Ecdysozoa</taxon>
        <taxon>Arthropoda</taxon>
        <taxon>Hexapoda</taxon>
        <taxon>Insecta</taxon>
        <taxon>Pterygota</taxon>
        <taxon>Neoptera</taxon>
        <taxon>Endopterygota</taxon>
        <taxon>Diptera</taxon>
        <taxon>Nematocera</taxon>
        <taxon>Culicoidea</taxon>
        <taxon>Culicidae</taxon>
        <taxon>Anophelinae</taxon>
        <taxon>Anopheles</taxon>
    </lineage>
</organism>
<name>A0A2M3ZVJ8_9DIPT</name>
<sequence length="111" mass="12569">MECVLGVFFLPVRFTPLTVAKCVHAFRCHFFFIGKQHTTLDHGLAQDHVLQMLCKVCRQLTVKTGSRDGKGVKLHGMPHQQQQQQQRHTRGADGGAFPFLFLSPRKKNSPI</sequence>
<feature type="region of interest" description="Disordered" evidence="1">
    <location>
        <begin position="67"/>
        <end position="111"/>
    </location>
</feature>
<evidence type="ECO:0000313" key="2">
    <source>
        <dbReference type="EMBL" id="MBW32539.1"/>
    </source>
</evidence>
<accession>A0A2M3ZVJ8</accession>
<protein>
    <submittedName>
        <fullName evidence="2">Putative secreted peptide</fullName>
    </submittedName>
</protein>